<proteinExistence type="predicted"/>
<sequence>MYGANQSAMGQRGGREMFSNACEVFPYWASMVDWPKPFSLWDPLVDLIDGPSRWAIRRPTGAVGSPAF</sequence>
<name>A0A8S4RB56_9NEOP</name>
<evidence type="ECO:0000313" key="2">
    <source>
        <dbReference type="Proteomes" id="UP000838756"/>
    </source>
</evidence>
<dbReference type="EMBL" id="CAKXAJ010024914">
    <property type="protein sequence ID" value="CAH2232642.1"/>
    <property type="molecule type" value="Genomic_DNA"/>
</dbReference>
<protein>
    <submittedName>
        <fullName evidence="1">Jg5275 protein</fullName>
    </submittedName>
</protein>
<accession>A0A8S4RB56</accession>
<evidence type="ECO:0000313" key="1">
    <source>
        <dbReference type="EMBL" id="CAH2232642.1"/>
    </source>
</evidence>
<reference evidence="1" key="1">
    <citation type="submission" date="2022-03" db="EMBL/GenBank/DDBJ databases">
        <authorList>
            <person name="Lindestad O."/>
        </authorList>
    </citation>
    <scope>NUCLEOTIDE SEQUENCE</scope>
</reference>
<comment type="caution">
    <text evidence="1">The sequence shown here is derived from an EMBL/GenBank/DDBJ whole genome shotgun (WGS) entry which is preliminary data.</text>
</comment>
<gene>
    <name evidence="1" type="primary">jg5275</name>
    <name evidence="1" type="ORF">PAEG_LOCUS10870</name>
</gene>
<keyword evidence="2" id="KW-1185">Reference proteome</keyword>
<organism evidence="1 2">
    <name type="scientific">Pararge aegeria aegeria</name>
    <dbReference type="NCBI Taxonomy" id="348720"/>
    <lineage>
        <taxon>Eukaryota</taxon>
        <taxon>Metazoa</taxon>
        <taxon>Ecdysozoa</taxon>
        <taxon>Arthropoda</taxon>
        <taxon>Hexapoda</taxon>
        <taxon>Insecta</taxon>
        <taxon>Pterygota</taxon>
        <taxon>Neoptera</taxon>
        <taxon>Endopterygota</taxon>
        <taxon>Lepidoptera</taxon>
        <taxon>Glossata</taxon>
        <taxon>Ditrysia</taxon>
        <taxon>Papilionoidea</taxon>
        <taxon>Nymphalidae</taxon>
        <taxon>Satyrinae</taxon>
        <taxon>Satyrini</taxon>
        <taxon>Parargina</taxon>
        <taxon>Pararge</taxon>
    </lineage>
</organism>
<dbReference type="AlphaFoldDB" id="A0A8S4RB56"/>
<dbReference type="Proteomes" id="UP000838756">
    <property type="component" value="Unassembled WGS sequence"/>
</dbReference>